<comment type="caution">
    <text evidence="2">The sequence shown here is derived from an EMBL/GenBank/DDBJ whole genome shotgun (WGS) entry which is preliminary data.</text>
</comment>
<evidence type="ECO:0000313" key="3">
    <source>
        <dbReference type="Proteomes" id="UP000286947"/>
    </source>
</evidence>
<dbReference type="EC" id="1.7.1.13" evidence="2"/>
<dbReference type="Gene3D" id="3.30.1130.10">
    <property type="match status" value="2"/>
</dbReference>
<organism evidence="2 3">
    <name type="scientific">Saezia sanguinis</name>
    <dbReference type="NCBI Taxonomy" id="1965230"/>
    <lineage>
        <taxon>Bacteria</taxon>
        <taxon>Pseudomonadati</taxon>
        <taxon>Pseudomonadota</taxon>
        <taxon>Betaproteobacteria</taxon>
        <taxon>Burkholderiales</taxon>
        <taxon>Saeziaceae</taxon>
        <taxon>Saezia</taxon>
    </lineage>
</organism>
<feature type="domain" description="NADPH-dependent 7-cyano-7-deazaguanine reductase N-terminal" evidence="1">
    <location>
        <begin position="7"/>
        <end position="113"/>
    </location>
</feature>
<dbReference type="Pfam" id="PF14489">
    <property type="entry name" value="QueF"/>
    <property type="match status" value="1"/>
</dbReference>
<reference evidence="2 3" key="1">
    <citation type="submission" date="2018-01" db="EMBL/GenBank/DDBJ databases">
        <title>Saezia sanguinis gen. nov., sp. nov., in the order Burkholderiales isolated from human blood.</title>
        <authorList>
            <person name="Medina-Pascual M.J."/>
            <person name="Valdezate S."/>
            <person name="Monzon S."/>
            <person name="Cuesta I."/>
            <person name="Carrasco G."/>
            <person name="Villalon P."/>
            <person name="Saez-Nieto J.A."/>
        </authorList>
    </citation>
    <scope>NUCLEOTIDE SEQUENCE [LARGE SCALE GENOMIC DNA]</scope>
    <source>
        <strain evidence="2 3">CNM695-12</strain>
    </source>
</reference>
<evidence type="ECO:0000259" key="1">
    <source>
        <dbReference type="Pfam" id="PF14819"/>
    </source>
</evidence>
<dbReference type="AlphaFoldDB" id="A0A433SDK1"/>
<dbReference type="PANTHER" id="PTHR34354">
    <property type="entry name" value="NADPH-DEPENDENT 7-CYANO-7-DEAZAGUANINE REDUCTASE"/>
    <property type="match status" value="1"/>
</dbReference>
<dbReference type="EMBL" id="PQSP01000003">
    <property type="protein sequence ID" value="RUS66839.1"/>
    <property type="molecule type" value="Genomic_DNA"/>
</dbReference>
<dbReference type="InterPro" id="IPR043133">
    <property type="entry name" value="GTP-CH-I_C/QueF"/>
</dbReference>
<dbReference type="Pfam" id="PF14819">
    <property type="entry name" value="QueF_N"/>
    <property type="match status" value="1"/>
</dbReference>
<dbReference type="GO" id="GO:0033739">
    <property type="term" value="F:preQ1 synthase activity"/>
    <property type="evidence" value="ECO:0007669"/>
    <property type="project" value="UniProtKB-EC"/>
</dbReference>
<accession>A0A433SDK1</accession>
<dbReference type="PANTHER" id="PTHR34354:SF1">
    <property type="entry name" value="NADPH-DEPENDENT 7-CYANO-7-DEAZAGUANINE REDUCTASE"/>
    <property type="match status" value="1"/>
</dbReference>
<evidence type="ECO:0000313" key="2">
    <source>
        <dbReference type="EMBL" id="RUS66839.1"/>
    </source>
</evidence>
<keyword evidence="2" id="KW-0560">Oxidoreductase</keyword>
<dbReference type="InterPro" id="IPR029500">
    <property type="entry name" value="QueF"/>
</dbReference>
<dbReference type="InterPro" id="IPR050084">
    <property type="entry name" value="NADPH_dep_7-cyano-7-deazaG_red"/>
</dbReference>
<dbReference type="InterPro" id="IPR029139">
    <property type="entry name" value="QueF_N"/>
</dbReference>
<dbReference type="GO" id="GO:0008616">
    <property type="term" value="P:tRNA queuosine(34) biosynthetic process"/>
    <property type="evidence" value="ECO:0007669"/>
    <property type="project" value="InterPro"/>
</dbReference>
<name>A0A433SDK1_9BURK</name>
<dbReference type="OrthoDB" id="9789995at2"/>
<keyword evidence="3" id="KW-1185">Reference proteome</keyword>
<dbReference type="Proteomes" id="UP000286947">
    <property type="component" value="Unassembled WGS sequence"/>
</dbReference>
<gene>
    <name evidence="2" type="primary">queF_2</name>
    <name evidence="2" type="ORF">CUZ56_01633</name>
</gene>
<protein>
    <submittedName>
        <fullName evidence="2">NADPH-dependent 7-cyano-7-deazaguanine reductase</fullName>
        <ecNumber evidence="2">1.7.1.13</ecNumber>
    </submittedName>
</protein>
<sequence length="266" mass="30262">MVNTGMDEQLLKAMRQLRQREAIGLKQGQTVPFTGADVWNGYEISWLNRWGKPQIALLRWVVPCQSVYSFNPAVLQAYFNGLAMQRLDSSDALKKLLADDLSRVTDCSVSVDLIEHDAFEQEELCTEFDGTSLDRLFVELDQYEGADASLLKKDSEQQPHTEVLTSNLLRVSDPATGAALWASVRVAYTGAPIEHAGLLRYLVSYRMERMEAETCIERIYMDVLRACQPQRLFVYARFTRRHGMDVNPLRCSAPQALPPMQRLVRQ</sequence>
<proteinExistence type="predicted"/>